<keyword evidence="2" id="KW-0238">DNA-binding</keyword>
<comment type="caution">
    <text evidence="5">The sequence shown here is derived from an EMBL/GenBank/DDBJ whole genome shotgun (WGS) entry which is preliminary data.</text>
</comment>
<keyword evidence="3" id="KW-0804">Transcription</keyword>
<evidence type="ECO:0000313" key="5">
    <source>
        <dbReference type="EMBL" id="MVT12159.1"/>
    </source>
</evidence>
<keyword evidence="6" id="KW-1185">Reference proteome</keyword>
<dbReference type="PROSITE" id="PS01124">
    <property type="entry name" value="HTH_ARAC_FAMILY_2"/>
    <property type="match status" value="1"/>
</dbReference>
<evidence type="ECO:0000259" key="4">
    <source>
        <dbReference type="PROSITE" id="PS01124"/>
    </source>
</evidence>
<gene>
    <name evidence="5" type="ORF">GO493_28130</name>
</gene>
<dbReference type="Pfam" id="PF12833">
    <property type="entry name" value="HTH_18"/>
    <property type="match status" value="1"/>
</dbReference>
<accession>A0A7K1UCQ8</accession>
<organism evidence="5 6">
    <name type="scientific">Chitinophaga tropicalis</name>
    <dbReference type="NCBI Taxonomy" id="2683588"/>
    <lineage>
        <taxon>Bacteria</taxon>
        <taxon>Pseudomonadati</taxon>
        <taxon>Bacteroidota</taxon>
        <taxon>Chitinophagia</taxon>
        <taxon>Chitinophagales</taxon>
        <taxon>Chitinophagaceae</taxon>
        <taxon>Chitinophaga</taxon>
    </lineage>
</organism>
<evidence type="ECO:0000313" key="6">
    <source>
        <dbReference type="Proteomes" id="UP000461730"/>
    </source>
</evidence>
<dbReference type="InterPro" id="IPR018060">
    <property type="entry name" value="HTH_AraC"/>
</dbReference>
<dbReference type="PANTHER" id="PTHR43280">
    <property type="entry name" value="ARAC-FAMILY TRANSCRIPTIONAL REGULATOR"/>
    <property type="match status" value="1"/>
</dbReference>
<dbReference type="InterPro" id="IPR009057">
    <property type="entry name" value="Homeodomain-like_sf"/>
</dbReference>
<dbReference type="AlphaFoldDB" id="A0A7K1UCQ8"/>
<dbReference type="SUPFAM" id="SSF46689">
    <property type="entry name" value="Homeodomain-like"/>
    <property type="match status" value="1"/>
</dbReference>
<sequence>MANVLKQFFTKKIGYLDFDHTSSEEAMNEEYNSLIKIIFLEAGSEITVDFNTYQLKQPALFFVNIGQWYKLSGTGTLLYYNRDFYCIQIHDKEVACDGILYNNVYDIPVVHLDEEAAAITRRTLSEIKKEATQDDSGMEEMLRILLKQIIIRSTRIWKKVHEPGDKNEPQDMEFIRKFSQLVEAHYTQHHNVADYAAMLNITPKALGKRISKHSTISPNDIIKNRIILEAKRLLIHTDLTVKEIGYKLGYDDPAYFVRLFTNQTDTSPLLFRKQSATGEKVQ</sequence>
<name>A0A7K1UCQ8_9BACT</name>
<evidence type="ECO:0000256" key="1">
    <source>
        <dbReference type="ARBA" id="ARBA00023015"/>
    </source>
</evidence>
<dbReference type="SMART" id="SM00342">
    <property type="entry name" value="HTH_ARAC"/>
    <property type="match status" value="1"/>
</dbReference>
<dbReference type="PANTHER" id="PTHR43280:SF32">
    <property type="entry name" value="TRANSCRIPTIONAL REGULATORY PROTEIN"/>
    <property type="match status" value="1"/>
</dbReference>
<dbReference type="Proteomes" id="UP000461730">
    <property type="component" value="Unassembled WGS sequence"/>
</dbReference>
<dbReference type="GO" id="GO:0003700">
    <property type="term" value="F:DNA-binding transcription factor activity"/>
    <property type="evidence" value="ECO:0007669"/>
    <property type="project" value="InterPro"/>
</dbReference>
<dbReference type="Gene3D" id="1.10.10.60">
    <property type="entry name" value="Homeodomain-like"/>
    <property type="match status" value="1"/>
</dbReference>
<dbReference type="EMBL" id="WRXN01000020">
    <property type="protein sequence ID" value="MVT12159.1"/>
    <property type="molecule type" value="Genomic_DNA"/>
</dbReference>
<feature type="domain" description="HTH araC/xylS-type" evidence="4">
    <location>
        <begin position="176"/>
        <end position="274"/>
    </location>
</feature>
<evidence type="ECO:0000256" key="3">
    <source>
        <dbReference type="ARBA" id="ARBA00023163"/>
    </source>
</evidence>
<dbReference type="GO" id="GO:0043565">
    <property type="term" value="F:sequence-specific DNA binding"/>
    <property type="evidence" value="ECO:0007669"/>
    <property type="project" value="InterPro"/>
</dbReference>
<dbReference type="RefSeq" id="WP_157309581.1">
    <property type="nucleotide sequence ID" value="NZ_WRXN01000020.1"/>
</dbReference>
<reference evidence="5 6" key="1">
    <citation type="submission" date="2019-12" db="EMBL/GenBank/DDBJ databases">
        <title>Chitinophaga sp. strain ysch24 (GDMCC 1.1355), whole genome shotgun sequence.</title>
        <authorList>
            <person name="Zhang X."/>
        </authorList>
    </citation>
    <scope>NUCLEOTIDE SEQUENCE [LARGE SCALE GENOMIC DNA]</scope>
    <source>
        <strain evidence="6">ysch24</strain>
    </source>
</reference>
<proteinExistence type="predicted"/>
<evidence type="ECO:0000256" key="2">
    <source>
        <dbReference type="ARBA" id="ARBA00023125"/>
    </source>
</evidence>
<protein>
    <submittedName>
        <fullName evidence="5">Helix-turn-helix domain-containing protein</fullName>
    </submittedName>
</protein>
<keyword evidence="1" id="KW-0805">Transcription regulation</keyword>